<protein>
    <recommendedName>
        <fullName evidence="3">3,4-dihydroxy-2-butanone-4-phosphate synthase</fullName>
        <ecNumber evidence="3">4.1.99.12</ecNumber>
    </recommendedName>
</protein>
<dbReference type="Proteomes" id="UP001314166">
    <property type="component" value="Unassembled WGS sequence"/>
</dbReference>
<reference evidence="6 7" key="1">
    <citation type="submission" date="2023-10" db="EMBL/GenBank/DDBJ databases">
        <authorList>
            <person name="Botero Cardona J."/>
        </authorList>
    </citation>
    <scope>NUCLEOTIDE SEQUENCE [LARGE SCALE GENOMIC DNA]</scope>
    <source>
        <strain evidence="6 7">R-55214</strain>
    </source>
</reference>
<evidence type="ECO:0000256" key="1">
    <source>
        <dbReference type="ARBA" id="ARBA00002284"/>
    </source>
</evidence>
<dbReference type="InterPro" id="IPR017945">
    <property type="entry name" value="DHBP_synth_RibB-like_a/b_dom"/>
</dbReference>
<dbReference type="PANTHER" id="PTHR21327">
    <property type="entry name" value="GTP CYCLOHYDROLASE II-RELATED"/>
    <property type="match status" value="1"/>
</dbReference>
<accession>A0ABN9YVE3</accession>
<sequence>MDKITDALAVLKKGQPVIVVDNEDRENEGDLIALGENITPETVNFMVTNASRVAVCTNGTRTSRKIWFTANG</sequence>
<dbReference type="Gene3D" id="3.90.870.10">
    <property type="entry name" value="DHBP synthase"/>
    <property type="match status" value="1"/>
</dbReference>
<dbReference type="InterPro" id="IPR000422">
    <property type="entry name" value="DHBP_synthase_RibB"/>
</dbReference>
<keyword evidence="5" id="KW-0479">Metal-binding</keyword>
<evidence type="ECO:0000313" key="6">
    <source>
        <dbReference type="EMBL" id="CAK1247406.1"/>
    </source>
</evidence>
<dbReference type="EC" id="4.1.99.12" evidence="3"/>
<evidence type="ECO:0000256" key="5">
    <source>
        <dbReference type="ARBA" id="ARBA00022723"/>
    </source>
</evidence>
<keyword evidence="6" id="KW-0378">Hydrolase</keyword>
<dbReference type="EMBL" id="CAUZMB010000006">
    <property type="protein sequence ID" value="CAK1247406.1"/>
    <property type="molecule type" value="Genomic_DNA"/>
</dbReference>
<dbReference type="RefSeq" id="WP_338343741.1">
    <property type="nucleotide sequence ID" value="NZ_CAUZLH010000003.1"/>
</dbReference>
<evidence type="ECO:0000313" key="7">
    <source>
        <dbReference type="Proteomes" id="UP001314166"/>
    </source>
</evidence>
<evidence type="ECO:0000256" key="2">
    <source>
        <dbReference type="ARBA" id="ARBA00004904"/>
    </source>
</evidence>
<proteinExistence type="predicted"/>
<gene>
    <name evidence="6" type="ORF">R55214_HHFBAMCI_01120</name>
</gene>
<dbReference type="GO" id="GO:0003935">
    <property type="term" value="F:GTP cyclohydrolase II activity"/>
    <property type="evidence" value="ECO:0007669"/>
    <property type="project" value="UniProtKB-EC"/>
</dbReference>
<keyword evidence="4" id="KW-0686">Riboflavin biosynthesis</keyword>
<dbReference type="PANTHER" id="PTHR21327:SF18">
    <property type="entry name" value="3,4-DIHYDROXY-2-BUTANONE 4-PHOSPHATE SYNTHASE"/>
    <property type="match status" value="1"/>
</dbReference>
<evidence type="ECO:0000256" key="3">
    <source>
        <dbReference type="ARBA" id="ARBA00012153"/>
    </source>
</evidence>
<evidence type="ECO:0000256" key="4">
    <source>
        <dbReference type="ARBA" id="ARBA00022619"/>
    </source>
</evidence>
<dbReference type="SUPFAM" id="SSF55821">
    <property type="entry name" value="YrdC/RibB"/>
    <property type="match status" value="1"/>
</dbReference>
<name>A0ABN9YVE3_9LACO</name>
<keyword evidence="7" id="KW-1185">Reference proteome</keyword>
<organism evidence="6 7">
    <name type="scientific">Fructobacillus evanidus</name>
    <dbReference type="NCBI Taxonomy" id="3064281"/>
    <lineage>
        <taxon>Bacteria</taxon>
        <taxon>Bacillati</taxon>
        <taxon>Bacillota</taxon>
        <taxon>Bacilli</taxon>
        <taxon>Lactobacillales</taxon>
        <taxon>Lactobacillaceae</taxon>
        <taxon>Fructobacillus</taxon>
    </lineage>
</organism>
<dbReference type="GO" id="GO:0008686">
    <property type="term" value="F:3,4-dihydroxy-2-butanone-4-phosphate synthase activity"/>
    <property type="evidence" value="ECO:0007669"/>
    <property type="project" value="UniProtKB-EC"/>
</dbReference>
<comment type="caution">
    <text evidence="6">The sequence shown here is derived from an EMBL/GenBank/DDBJ whole genome shotgun (WGS) entry which is preliminary data.</text>
</comment>
<comment type="pathway">
    <text evidence="2">Cofactor biosynthesis; riboflavin biosynthesis; 2-hydroxy-3-oxobutyl phosphate from D-ribulose 5-phosphate: step 1/1.</text>
</comment>
<comment type="function">
    <text evidence="1">Catalyzes the conversion of D-ribulose 5-phosphate to formate and 3,4-dihydroxy-2-butanone 4-phosphate.</text>
</comment>
<keyword evidence="6" id="KW-0456">Lyase</keyword>
<dbReference type="Pfam" id="PF00926">
    <property type="entry name" value="DHBP_synthase"/>
    <property type="match status" value="1"/>
</dbReference>